<dbReference type="InterPro" id="IPR015422">
    <property type="entry name" value="PyrdxlP-dep_Trfase_small"/>
</dbReference>
<dbReference type="GO" id="GO:0005739">
    <property type="term" value="C:mitochondrion"/>
    <property type="evidence" value="ECO:0007669"/>
    <property type="project" value="UniProtKB-SubCell"/>
</dbReference>
<keyword evidence="4" id="KW-0663">Pyridoxal phosphate</keyword>
<protein>
    <recommendedName>
        <fullName evidence="7">Bifunctional dethiobiotin synthetase/7,8-diamino-pelargonic acid aminotransferase, mitochondrial-like</fullName>
    </recommendedName>
</protein>
<proteinExistence type="predicted"/>
<dbReference type="Pfam" id="PF00202">
    <property type="entry name" value="Aminotran_3"/>
    <property type="match status" value="1"/>
</dbReference>
<evidence type="ECO:0000256" key="2">
    <source>
        <dbReference type="ARBA" id="ARBA00022576"/>
    </source>
</evidence>
<dbReference type="Proteomes" id="UP000813462">
    <property type="component" value="Unassembled WGS sequence"/>
</dbReference>
<dbReference type="Gene3D" id="3.90.1150.10">
    <property type="entry name" value="Aspartate Aminotransferase, domain 1"/>
    <property type="match status" value="1"/>
</dbReference>
<evidence type="ECO:0000256" key="1">
    <source>
        <dbReference type="ARBA" id="ARBA00004173"/>
    </source>
</evidence>
<dbReference type="InterPro" id="IPR015424">
    <property type="entry name" value="PyrdxlP-dep_Trfase"/>
</dbReference>
<dbReference type="InterPro" id="IPR049704">
    <property type="entry name" value="Aminotrans_3_PPA_site"/>
</dbReference>
<dbReference type="GO" id="GO:0004015">
    <property type="term" value="F:adenosylmethionine-8-amino-7-oxononanoate transaminase activity"/>
    <property type="evidence" value="ECO:0007669"/>
    <property type="project" value="TreeGrafter"/>
</dbReference>
<dbReference type="EMBL" id="JAEACU010000006">
    <property type="protein sequence ID" value="KAH7524361.1"/>
    <property type="molecule type" value="Genomic_DNA"/>
</dbReference>
<dbReference type="GO" id="GO:0030170">
    <property type="term" value="F:pyridoxal phosphate binding"/>
    <property type="evidence" value="ECO:0007669"/>
    <property type="project" value="InterPro"/>
</dbReference>
<evidence type="ECO:0000313" key="5">
    <source>
        <dbReference type="EMBL" id="KAH7524361.1"/>
    </source>
</evidence>
<evidence type="ECO:0000256" key="3">
    <source>
        <dbReference type="ARBA" id="ARBA00022679"/>
    </source>
</evidence>
<keyword evidence="2" id="KW-0032">Aminotransferase</keyword>
<gene>
    <name evidence="5" type="ORF">FEM48_Zijuj06G0111200</name>
</gene>
<comment type="subcellular location">
    <subcellularLocation>
        <location evidence="1">Mitochondrion</location>
    </subcellularLocation>
</comment>
<dbReference type="PANTHER" id="PTHR42684">
    <property type="entry name" value="ADENOSYLMETHIONINE-8-AMINO-7-OXONONANOATE AMINOTRANSFERASE"/>
    <property type="match status" value="1"/>
</dbReference>
<organism evidence="5 6">
    <name type="scientific">Ziziphus jujuba var. spinosa</name>
    <dbReference type="NCBI Taxonomy" id="714518"/>
    <lineage>
        <taxon>Eukaryota</taxon>
        <taxon>Viridiplantae</taxon>
        <taxon>Streptophyta</taxon>
        <taxon>Embryophyta</taxon>
        <taxon>Tracheophyta</taxon>
        <taxon>Spermatophyta</taxon>
        <taxon>Magnoliopsida</taxon>
        <taxon>eudicotyledons</taxon>
        <taxon>Gunneridae</taxon>
        <taxon>Pentapetalae</taxon>
        <taxon>rosids</taxon>
        <taxon>fabids</taxon>
        <taxon>Rosales</taxon>
        <taxon>Rhamnaceae</taxon>
        <taxon>Paliureae</taxon>
        <taxon>Ziziphus</taxon>
    </lineage>
</organism>
<reference evidence="5" key="1">
    <citation type="journal article" date="2021" name="Front. Plant Sci.">
        <title>Chromosome-Scale Genome Assembly for Chinese Sour Jujube and Insights Into Its Genome Evolution and Domestication Signature.</title>
        <authorList>
            <person name="Shen L.-Y."/>
            <person name="Luo H."/>
            <person name="Wang X.-L."/>
            <person name="Wang X.-M."/>
            <person name="Qiu X.-J."/>
            <person name="Liu H."/>
            <person name="Zhou S.-S."/>
            <person name="Jia K.-H."/>
            <person name="Nie S."/>
            <person name="Bao Y.-T."/>
            <person name="Zhang R.-G."/>
            <person name="Yun Q.-Z."/>
            <person name="Chai Y.-H."/>
            <person name="Lu J.-Y."/>
            <person name="Li Y."/>
            <person name="Zhao S.-W."/>
            <person name="Mao J.-F."/>
            <person name="Jia S.-G."/>
            <person name="Mao Y.-M."/>
        </authorList>
    </citation>
    <scope>NUCLEOTIDE SEQUENCE</scope>
    <source>
        <strain evidence="5">AT0</strain>
        <tissue evidence="5">Leaf</tissue>
    </source>
</reference>
<dbReference type="InterPro" id="IPR015421">
    <property type="entry name" value="PyrdxlP-dep_Trfase_major"/>
</dbReference>
<dbReference type="PROSITE" id="PS00600">
    <property type="entry name" value="AA_TRANSFER_CLASS_3"/>
    <property type="match status" value="1"/>
</dbReference>
<evidence type="ECO:0000256" key="4">
    <source>
        <dbReference type="ARBA" id="ARBA00022898"/>
    </source>
</evidence>
<sequence>MFGNSSIVIQAAGGMHMVDPLFQRVVVNHFRNKNMPIIFDEVFTGFWRLGTETAVELFNCVSDIACFAKLMTGGAKPLAATLATSAVFDSFLGDSKVTFNTGLNTHIQCTAAAKSIKWFTYPQANNNITSGGRLLKEVCELFVLVVHLYLFDMPTHCGMKKWWVRYLHILQLNEQLHWEPYELYNFEQKALLLAYVLKSDCLTSPECYAIHIVARLRYGSMYASSLPKQLREDVIYTRLSVMSFISCLDPAHLLKSAANYSLSFVEDLKNLAKVVKFSISSII</sequence>
<comment type="caution">
    <text evidence="5">The sequence shown here is derived from an EMBL/GenBank/DDBJ whole genome shotgun (WGS) entry which is preliminary data.</text>
</comment>
<dbReference type="InterPro" id="IPR005814">
    <property type="entry name" value="Aminotrans_3"/>
</dbReference>
<dbReference type="SUPFAM" id="SSF53383">
    <property type="entry name" value="PLP-dependent transferases"/>
    <property type="match status" value="1"/>
</dbReference>
<dbReference type="Gene3D" id="3.40.640.10">
    <property type="entry name" value="Type I PLP-dependent aspartate aminotransferase-like (Major domain)"/>
    <property type="match status" value="1"/>
</dbReference>
<dbReference type="PANTHER" id="PTHR42684:SF3">
    <property type="entry name" value="ADENOSYLMETHIONINE-8-AMINO-7-OXONONANOATE AMINOTRANSFERASE"/>
    <property type="match status" value="1"/>
</dbReference>
<dbReference type="GO" id="GO:0009102">
    <property type="term" value="P:biotin biosynthetic process"/>
    <property type="evidence" value="ECO:0007669"/>
    <property type="project" value="TreeGrafter"/>
</dbReference>
<keyword evidence="3" id="KW-0808">Transferase</keyword>
<evidence type="ECO:0000313" key="6">
    <source>
        <dbReference type="Proteomes" id="UP000813462"/>
    </source>
</evidence>
<name>A0A978V8X6_ZIZJJ</name>
<dbReference type="GO" id="GO:0004141">
    <property type="term" value="F:dethiobiotin synthase activity"/>
    <property type="evidence" value="ECO:0007669"/>
    <property type="project" value="TreeGrafter"/>
</dbReference>
<accession>A0A978V8X6</accession>
<dbReference type="AlphaFoldDB" id="A0A978V8X6"/>
<evidence type="ECO:0008006" key="7">
    <source>
        <dbReference type="Google" id="ProtNLM"/>
    </source>
</evidence>